<evidence type="ECO:0000313" key="1">
    <source>
        <dbReference type="EMBL" id="RVX02855.1"/>
    </source>
</evidence>
<gene>
    <name evidence="1" type="ORF">CK203_023240</name>
</gene>
<proteinExistence type="predicted"/>
<reference evidence="1 2" key="1">
    <citation type="journal article" date="2018" name="PLoS Genet.">
        <title>Population sequencing reveals clonal diversity and ancestral inbreeding in the grapevine cultivar Chardonnay.</title>
        <authorList>
            <person name="Roach M.J."/>
            <person name="Johnson D.L."/>
            <person name="Bohlmann J."/>
            <person name="van Vuuren H.J."/>
            <person name="Jones S.J."/>
            <person name="Pretorius I.S."/>
            <person name="Schmidt S.A."/>
            <person name="Borneman A.R."/>
        </authorList>
    </citation>
    <scope>NUCLEOTIDE SEQUENCE [LARGE SCALE GENOMIC DNA]</scope>
    <source>
        <strain evidence="2">cv. Chardonnay</strain>
        <tissue evidence="1">Leaf</tissue>
    </source>
</reference>
<name>A0A438J1N2_VITVI</name>
<evidence type="ECO:0000313" key="2">
    <source>
        <dbReference type="Proteomes" id="UP000288805"/>
    </source>
</evidence>
<organism evidence="1 2">
    <name type="scientific">Vitis vinifera</name>
    <name type="common">Grape</name>
    <dbReference type="NCBI Taxonomy" id="29760"/>
    <lineage>
        <taxon>Eukaryota</taxon>
        <taxon>Viridiplantae</taxon>
        <taxon>Streptophyta</taxon>
        <taxon>Embryophyta</taxon>
        <taxon>Tracheophyta</taxon>
        <taxon>Spermatophyta</taxon>
        <taxon>Magnoliopsida</taxon>
        <taxon>eudicotyledons</taxon>
        <taxon>Gunneridae</taxon>
        <taxon>Pentapetalae</taxon>
        <taxon>rosids</taxon>
        <taxon>Vitales</taxon>
        <taxon>Vitaceae</taxon>
        <taxon>Viteae</taxon>
        <taxon>Vitis</taxon>
    </lineage>
</organism>
<dbReference type="AlphaFoldDB" id="A0A438J1N2"/>
<sequence>MALCGRIRSSGLPLLQKFLKSDLISAHGSGVQRSLLCPALSFSEFSRNYATASVAKEGKVKEENGEGRNQQKFGAPSMVPCGHDANAQEVWVRLVGLPLHLWGKVLLKMGPLCFAIQLWWEILPWLIEVETKPCSNKLEIRGVKGLSFTGGRVRKDEQLFIRVVEDLSLKGKKRTCLDGSKTTLLARVGVGVVGGFRHPEDGHQFAGLSESYGGLREWAGQSQLGIRCFKAHLDALLFSGMSSYVKETEGLCDALKFSLLMVHPTSIDEALMVEADRYSGSPSLCISSFGTQITFSSFHSRDGLCLEGYVVGLKVAPLGEGCGPLKMVLVDDNSVEFEEVE</sequence>
<comment type="caution">
    <text evidence="1">The sequence shown here is derived from an EMBL/GenBank/DDBJ whole genome shotgun (WGS) entry which is preliminary data.</text>
</comment>
<evidence type="ECO:0008006" key="3">
    <source>
        <dbReference type="Google" id="ProtNLM"/>
    </source>
</evidence>
<protein>
    <recommendedName>
        <fullName evidence="3">DUF4283 domain-containing protein</fullName>
    </recommendedName>
</protein>
<dbReference type="EMBL" id="QGNW01000068">
    <property type="protein sequence ID" value="RVX02855.1"/>
    <property type="molecule type" value="Genomic_DNA"/>
</dbReference>
<dbReference type="Proteomes" id="UP000288805">
    <property type="component" value="Unassembled WGS sequence"/>
</dbReference>
<accession>A0A438J1N2</accession>